<dbReference type="PANTHER" id="PTHR45826">
    <property type="entry name" value="POLYAMINE TRANSPORTER PUT1"/>
    <property type="match status" value="1"/>
</dbReference>
<comment type="subcellular location">
    <subcellularLocation>
        <location evidence="1">Cell membrane</location>
        <topology evidence="1">Multi-pass membrane protein</topology>
    </subcellularLocation>
</comment>
<proteinExistence type="inferred from homology"/>
<protein>
    <recommendedName>
        <fullName evidence="11">Amino acid permease/ SLC12A domain-containing protein</fullName>
    </recommendedName>
</protein>
<dbReference type="Proteomes" id="UP000481153">
    <property type="component" value="Unassembled WGS sequence"/>
</dbReference>
<evidence type="ECO:0000256" key="6">
    <source>
        <dbReference type="ARBA" id="ARBA00023136"/>
    </source>
</evidence>
<evidence type="ECO:0000256" key="3">
    <source>
        <dbReference type="ARBA" id="ARBA00022475"/>
    </source>
</evidence>
<dbReference type="AlphaFoldDB" id="A0A6G0X1Z4"/>
<feature type="transmembrane region" description="Helical" evidence="8">
    <location>
        <begin position="404"/>
        <end position="424"/>
    </location>
</feature>
<evidence type="ECO:0000313" key="10">
    <source>
        <dbReference type="Proteomes" id="UP000481153"/>
    </source>
</evidence>
<keyword evidence="5 8" id="KW-1133">Transmembrane helix</keyword>
<keyword evidence="3" id="KW-1003">Cell membrane</keyword>
<organism evidence="9 10">
    <name type="scientific">Aphanomyces euteiches</name>
    <dbReference type="NCBI Taxonomy" id="100861"/>
    <lineage>
        <taxon>Eukaryota</taxon>
        <taxon>Sar</taxon>
        <taxon>Stramenopiles</taxon>
        <taxon>Oomycota</taxon>
        <taxon>Saprolegniomycetes</taxon>
        <taxon>Saprolegniales</taxon>
        <taxon>Verrucalvaceae</taxon>
        <taxon>Aphanomyces</taxon>
    </lineage>
</organism>
<dbReference type="PIRSF" id="PIRSF006060">
    <property type="entry name" value="AA_transporter"/>
    <property type="match status" value="1"/>
</dbReference>
<dbReference type="GO" id="GO:0005886">
    <property type="term" value="C:plasma membrane"/>
    <property type="evidence" value="ECO:0007669"/>
    <property type="project" value="UniProtKB-SubCell"/>
</dbReference>
<dbReference type="EMBL" id="VJMJ01000119">
    <property type="protein sequence ID" value="KAF0733872.1"/>
    <property type="molecule type" value="Genomic_DNA"/>
</dbReference>
<keyword evidence="6 8" id="KW-0472">Membrane</keyword>
<keyword evidence="2" id="KW-0813">Transport</keyword>
<gene>
    <name evidence="9" type="ORF">Ae201684_009430</name>
</gene>
<dbReference type="InterPro" id="IPR044566">
    <property type="entry name" value="RMV1-like"/>
</dbReference>
<keyword evidence="10" id="KW-1185">Reference proteome</keyword>
<evidence type="ECO:0000256" key="5">
    <source>
        <dbReference type="ARBA" id="ARBA00022989"/>
    </source>
</evidence>
<evidence type="ECO:0008006" key="11">
    <source>
        <dbReference type="Google" id="ProtNLM"/>
    </source>
</evidence>
<evidence type="ECO:0000256" key="1">
    <source>
        <dbReference type="ARBA" id="ARBA00004651"/>
    </source>
</evidence>
<reference evidence="9 10" key="1">
    <citation type="submission" date="2019-07" db="EMBL/GenBank/DDBJ databases">
        <title>Genomics analysis of Aphanomyces spp. identifies a new class of oomycete effector associated with host adaptation.</title>
        <authorList>
            <person name="Gaulin E."/>
        </authorList>
    </citation>
    <scope>NUCLEOTIDE SEQUENCE [LARGE SCALE GENOMIC DNA]</scope>
    <source>
        <strain evidence="9 10">ATCC 201684</strain>
    </source>
</reference>
<dbReference type="PANTHER" id="PTHR45826:SF2">
    <property type="entry name" value="AMINO ACID TRANSPORTER"/>
    <property type="match status" value="1"/>
</dbReference>
<feature type="transmembrane region" description="Helical" evidence="8">
    <location>
        <begin position="221"/>
        <end position="242"/>
    </location>
</feature>
<feature type="transmembrane region" description="Helical" evidence="8">
    <location>
        <begin position="152"/>
        <end position="170"/>
    </location>
</feature>
<comment type="caution">
    <text evidence="9">The sequence shown here is derived from an EMBL/GenBank/DDBJ whole genome shotgun (WGS) entry which is preliminary data.</text>
</comment>
<evidence type="ECO:0000313" key="9">
    <source>
        <dbReference type="EMBL" id="KAF0733872.1"/>
    </source>
</evidence>
<evidence type="ECO:0000256" key="7">
    <source>
        <dbReference type="ARBA" id="ARBA00024041"/>
    </source>
</evidence>
<dbReference type="Gene3D" id="1.20.1740.10">
    <property type="entry name" value="Amino acid/polyamine transporter I"/>
    <property type="match status" value="1"/>
</dbReference>
<dbReference type="InterPro" id="IPR002293">
    <property type="entry name" value="AA/rel_permease1"/>
</dbReference>
<sequence>MTKTPTERRPLGLVSVALLSFFSVCGGPFGSEQIVSACGPLVGLTSLLLFPLVYSLPLNLLLAELCSAFPIDSSFCTWVGLAFGRSWGFYVGYWSWLASTFDAAVYPCLVTASLFMNMDTSWEMKTLVRIALLTLFMIPTLFSINFVGKASVWLAVVVLVPFVVLIVTAVPQMNFHHVLAIGPEMDWTQLISLLFWNFRGFDAMGAYAGEIHNPQANFHRAMLLSLFMISATYMLPLLAAAAVNKPNYTTWTDGEFPTIAQFIGGAWLARWVAISNGVSSFGLYFVESTANGFRLTGMADIGFAPRWFMLRDEATGCPRRSILFIYGLGVAMCAVDFSTILGVTNALSILAQLVQSCAGISLRYTHADIQRPYRVNLDKSALAAVMALPIALGVAIFVNQLCVNSITVFLTGGAIIIGVVFRFSMQLQEKGYERIAKENDIS</sequence>
<feature type="transmembrane region" description="Helical" evidence="8">
    <location>
        <begin position="69"/>
        <end position="87"/>
    </location>
</feature>
<keyword evidence="4 8" id="KW-0812">Transmembrane</keyword>
<dbReference type="GO" id="GO:0015203">
    <property type="term" value="F:polyamine transmembrane transporter activity"/>
    <property type="evidence" value="ECO:0007669"/>
    <property type="project" value="UniProtKB-ARBA"/>
</dbReference>
<dbReference type="Pfam" id="PF13520">
    <property type="entry name" value="AA_permease_2"/>
    <property type="match status" value="1"/>
</dbReference>
<feature type="transmembrane region" description="Helical" evidence="8">
    <location>
        <begin position="127"/>
        <end position="146"/>
    </location>
</feature>
<dbReference type="VEuPathDB" id="FungiDB:AeMF1_009563"/>
<feature type="transmembrane region" description="Helical" evidence="8">
    <location>
        <begin position="377"/>
        <end position="398"/>
    </location>
</feature>
<name>A0A6G0X1Z4_9STRA</name>
<evidence type="ECO:0000256" key="2">
    <source>
        <dbReference type="ARBA" id="ARBA00022448"/>
    </source>
</evidence>
<evidence type="ECO:0000256" key="4">
    <source>
        <dbReference type="ARBA" id="ARBA00022692"/>
    </source>
</evidence>
<feature type="transmembrane region" description="Helical" evidence="8">
    <location>
        <begin position="42"/>
        <end position="62"/>
    </location>
</feature>
<comment type="similarity">
    <text evidence="7">Belongs to the amino acid-polyamine-organocation (APC) superfamily. Polyamine:cation symporter (PHS) (TC 2.A.3.12) family.</text>
</comment>
<evidence type="ECO:0000256" key="8">
    <source>
        <dbReference type="SAM" id="Phobius"/>
    </source>
</evidence>
<feature type="transmembrane region" description="Helical" evidence="8">
    <location>
        <begin position="262"/>
        <end position="286"/>
    </location>
</feature>
<accession>A0A6G0X1Z4</accession>
<feature type="transmembrane region" description="Helical" evidence="8">
    <location>
        <begin position="321"/>
        <end position="340"/>
    </location>
</feature>